<dbReference type="InterPro" id="IPR036621">
    <property type="entry name" value="Anticodon-bd_dom_sf"/>
</dbReference>
<dbReference type="RefSeq" id="WP_316410753.1">
    <property type="nucleotide sequence ID" value="NZ_AP027081.1"/>
</dbReference>
<evidence type="ECO:0000256" key="6">
    <source>
        <dbReference type="ARBA" id="ARBA00023146"/>
    </source>
</evidence>
<keyword evidence="12" id="KW-1185">Reference proteome</keyword>
<feature type="binding site" evidence="9">
    <location>
        <position position="111"/>
    </location>
    <ligand>
        <name>L-histidine</name>
        <dbReference type="ChEBI" id="CHEBI:57595"/>
    </ligand>
</feature>
<comment type="catalytic activity">
    <reaction evidence="7 8">
        <text>tRNA(His) + L-histidine + ATP = L-histidyl-tRNA(His) + AMP + diphosphate + H(+)</text>
        <dbReference type="Rhea" id="RHEA:17313"/>
        <dbReference type="Rhea" id="RHEA-COMP:9665"/>
        <dbReference type="Rhea" id="RHEA-COMP:9689"/>
        <dbReference type="ChEBI" id="CHEBI:15378"/>
        <dbReference type="ChEBI" id="CHEBI:30616"/>
        <dbReference type="ChEBI" id="CHEBI:33019"/>
        <dbReference type="ChEBI" id="CHEBI:57595"/>
        <dbReference type="ChEBI" id="CHEBI:78442"/>
        <dbReference type="ChEBI" id="CHEBI:78527"/>
        <dbReference type="ChEBI" id="CHEBI:456215"/>
        <dbReference type="EC" id="6.1.1.21"/>
    </reaction>
</comment>
<dbReference type="Gene3D" id="3.30.930.10">
    <property type="entry name" value="Bira Bifunctional Protein, Domain 2"/>
    <property type="match status" value="1"/>
</dbReference>
<dbReference type="Pfam" id="PF13393">
    <property type="entry name" value="tRNA-synt_His"/>
    <property type="match status" value="1"/>
</dbReference>
<dbReference type="InterPro" id="IPR041715">
    <property type="entry name" value="HisRS-like_core"/>
</dbReference>
<dbReference type="AlphaFoldDB" id="A0AA48GZQ0"/>
<dbReference type="PANTHER" id="PTHR43707:SF1">
    <property type="entry name" value="HISTIDINE--TRNA LIGASE, MITOCHONDRIAL-RELATED"/>
    <property type="match status" value="1"/>
</dbReference>
<dbReference type="Pfam" id="PF03129">
    <property type="entry name" value="HGTP_anticodon"/>
    <property type="match status" value="1"/>
</dbReference>
<dbReference type="CDD" id="cd00773">
    <property type="entry name" value="HisRS-like_core"/>
    <property type="match status" value="1"/>
</dbReference>
<dbReference type="PANTHER" id="PTHR43707">
    <property type="entry name" value="HISTIDYL-TRNA SYNTHETASE"/>
    <property type="match status" value="1"/>
</dbReference>
<dbReference type="Gene3D" id="3.40.50.800">
    <property type="entry name" value="Anticodon-binding domain"/>
    <property type="match status" value="1"/>
</dbReference>
<evidence type="ECO:0000256" key="3">
    <source>
        <dbReference type="ARBA" id="ARBA00022598"/>
    </source>
</evidence>
<comment type="subunit">
    <text evidence="2 8">Homodimer.</text>
</comment>
<feature type="binding site" evidence="9">
    <location>
        <position position="256"/>
    </location>
    <ligand>
        <name>L-histidine</name>
        <dbReference type="ChEBI" id="CHEBI:57595"/>
    </ligand>
</feature>
<reference evidence="11" key="1">
    <citation type="journal article" date="2023" name="Int. J. Syst. Evol. Microbiol.">
        <title>Mesoterricola silvestris gen. nov., sp. nov., Mesoterricola sediminis sp. nov., Geothrix oryzae sp. nov., Geothrix edaphica sp. nov., Geothrix rubra sp. nov., and Geothrix limicola sp. nov., six novel members of Acidobacteriota isolated from soils.</title>
        <authorList>
            <person name="Itoh H."/>
            <person name="Sugisawa Y."/>
            <person name="Mise K."/>
            <person name="Xu Z."/>
            <person name="Kuniyasu M."/>
            <person name="Ushijima N."/>
            <person name="Kawano K."/>
            <person name="Kobayashi E."/>
            <person name="Shiratori Y."/>
            <person name="Masuda Y."/>
            <person name="Senoo K."/>
        </authorList>
    </citation>
    <scope>NUCLEOTIDE SEQUENCE</scope>
    <source>
        <strain evidence="11">W786</strain>
    </source>
</reference>
<feature type="binding site" evidence="9">
    <location>
        <position position="129"/>
    </location>
    <ligand>
        <name>L-histidine</name>
        <dbReference type="ChEBI" id="CHEBI:57595"/>
    </ligand>
</feature>
<evidence type="ECO:0000256" key="1">
    <source>
        <dbReference type="ARBA" id="ARBA00008226"/>
    </source>
</evidence>
<evidence type="ECO:0000256" key="2">
    <source>
        <dbReference type="ARBA" id="ARBA00011738"/>
    </source>
</evidence>
<comment type="similarity">
    <text evidence="1 8">Belongs to the class-II aminoacyl-tRNA synthetase family.</text>
</comment>
<dbReference type="HAMAP" id="MF_00127">
    <property type="entry name" value="His_tRNA_synth"/>
    <property type="match status" value="1"/>
</dbReference>
<dbReference type="GO" id="GO:0004821">
    <property type="term" value="F:histidine-tRNA ligase activity"/>
    <property type="evidence" value="ECO:0007669"/>
    <property type="project" value="UniProtKB-UniRule"/>
</dbReference>
<dbReference type="SUPFAM" id="SSF52954">
    <property type="entry name" value="Class II aaRS ABD-related"/>
    <property type="match status" value="1"/>
</dbReference>
<accession>A0AA48GZQ0</accession>
<dbReference type="InterPro" id="IPR045864">
    <property type="entry name" value="aa-tRNA-synth_II/BPL/LPL"/>
</dbReference>
<organism evidence="11 12">
    <name type="scientific">Mesoterricola sediminis</name>
    <dbReference type="NCBI Taxonomy" id="2927980"/>
    <lineage>
        <taxon>Bacteria</taxon>
        <taxon>Pseudomonadati</taxon>
        <taxon>Acidobacteriota</taxon>
        <taxon>Holophagae</taxon>
        <taxon>Holophagales</taxon>
        <taxon>Holophagaceae</taxon>
        <taxon>Mesoterricola</taxon>
    </lineage>
</organism>
<keyword evidence="4 8" id="KW-0547">Nucleotide-binding</keyword>
<gene>
    <name evidence="8" type="primary">hisS</name>
    <name evidence="11" type="ORF">METESE_35530</name>
</gene>
<dbReference type="PROSITE" id="PS50862">
    <property type="entry name" value="AA_TRNA_LIGASE_II"/>
    <property type="match status" value="1"/>
</dbReference>
<evidence type="ECO:0000313" key="11">
    <source>
        <dbReference type="EMBL" id="BDU78595.1"/>
    </source>
</evidence>
<keyword evidence="3 8" id="KW-0436">Ligase</keyword>
<evidence type="ECO:0000256" key="7">
    <source>
        <dbReference type="ARBA" id="ARBA00047639"/>
    </source>
</evidence>
<comment type="subcellular location">
    <subcellularLocation>
        <location evidence="8">Cytoplasm</location>
    </subcellularLocation>
</comment>
<name>A0AA48GZQ0_9BACT</name>
<dbReference type="InterPro" id="IPR004154">
    <property type="entry name" value="Anticodon-bd"/>
</dbReference>
<evidence type="ECO:0000256" key="4">
    <source>
        <dbReference type="ARBA" id="ARBA00022741"/>
    </source>
</evidence>
<dbReference type="EMBL" id="AP027081">
    <property type="protein sequence ID" value="BDU78595.1"/>
    <property type="molecule type" value="Genomic_DNA"/>
</dbReference>
<evidence type="ECO:0000313" key="12">
    <source>
        <dbReference type="Proteomes" id="UP001228113"/>
    </source>
</evidence>
<keyword evidence="8" id="KW-0067">ATP-binding</keyword>
<evidence type="ECO:0000256" key="9">
    <source>
        <dbReference type="PIRSR" id="PIRSR001549-1"/>
    </source>
</evidence>
<keyword evidence="6 8" id="KW-0030">Aminoacyl-tRNA synthetase</keyword>
<feature type="binding site" evidence="9">
    <location>
        <position position="125"/>
    </location>
    <ligand>
        <name>L-histidine</name>
        <dbReference type="ChEBI" id="CHEBI:57595"/>
    </ligand>
</feature>
<keyword evidence="5 8" id="KW-0648">Protein biosynthesis</keyword>
<evidence type="ECO:0000256" key="8">
    <source>
        <dbReference type="HAMAP-Rule" id="MF_00127"/>
    </source>
</evidence>
<dbReference type="NCBIfam" id="TIGR00442">
    <property type="entry name" value="hisS"/>
    <property type="match status" value="1"/>
</dbReference>
<evidence type="ECO:0000256" key="5">
    <source>
        <dbReference type="ARBA" id="ARBA00022917"/>
    </source>
</evidence>
<dbReference type="KEGG" id="msea:METESE_35530"/>
<dbReference type="InterPro" id="IPR015807">
    <property type="entry name" value="His-tRNA-ligase"/>
</dbReference>
<feature type="binding site" evidence="9">
    <location>
        <begin position="80"/>
        <end position="82"/>
    </location>
    <ligand>
        <name>L-histidine</name>
        <dbReference type="ChEBI" id="CHEBI:57595"/>
    </ligand>
</feature>
<dbReference type="GO" id="GO:0005524">
    <property type="term" value="F:ATP binding"/>
    <property type="evidence" value="ECO:0007669"/>
    <property type="project" value="UniProtKB-UniRule"/>
</dbReference>
<feature type="domain" description="Aminoacyl-transfer RNA synthetases class-II family profile" evidence="10">
    <location>
        <begin position="1"/>
        <end position="326"/>
    </location>
</feature>
<dbReference type="SUPFAM" id="SSF55681">
    <property type="entry name" value="Class II aaRS and biotin synthetases"/>
    <property type="match status" value="1"/>
</dbReference>
<dbReference type="GO" id="GO:0005737">
    <property type="term" value="C:cytoplasm"/>
    <property type="evidence" value="ECO:0007669"/>
    <property type="project" value="UniProtKB-SubCell"/>
</dbReference>
<dbReference type="InterPro" id="IPR004516">
    <property type="entry name" value="HisRS/HisZ"/>
</dbReference>
<evidence type="ECO:0000259" key="10">
    <source>
        <dbReference type="PROSITE" id="PS50862"/>
    </source>
</evidence>
<feature type="binding site" evidence="9">
    <location>
        <begin position="260"/>
        <end position="261"/>
    </location>
    <ligand>
        <name>L-histidine</name>
        <dbReference type="ChEBI" id="CHEBI:57595"/>
    </ligand>
</feature>
<dbReference type="Proteomes" id="UP001228113">
    <property type="component" value="Chromosome"/>
</dbReference>
<dbReference type="GO" id="GO:0006427">
    <property type="term" value="P:histidyl-tRNA aminoacylation"/>
    <property type="evidence" value="ECO:0007669"/>
    <property type="project" value="UniProtKB-UniRule"/>
</dbReference>
<dbReference type="EC" id="6.1.1.21" evidence="8"/>
<keyword evidence="8" id="KW-0963">Cytoplasm</keyword>
<dbReference type="InterPro" id="IPR006195">
    <property type="entry name" value="aa-tRNA-synth_II"/>
</dbReference>
<sequence>MAQSVKGTRDLFGKELDWFQRIEDTARRAFHRHGYREIRTPILEEIEVFKRSVGESSDIVHKEMYDFVDKGGRHVAMRPENTAGVVRAAIQHRMLEASDPQLLYYIGPMFRYERMQAGRYRQFWQIGAESFQVSTPESEAESLVMLYDFLRELGLEHLSFSINSVGTPECRPAFHEAFRAFFQAREAQFCDDCHRRIQENPLRVLDCKNASCQVALEGHPVMVDFLDPASREHHARLKEVLTELGLPFQENPRLVRGLDYYTRTAFEVLSSDLGAQSALLGGGRYDGLVKQLGGPQVAAFGWSIGLDRLAMLMQQLHGETRGAALPVLIPLGPVAALKALALARTWWAQGAAFTLETRGSALKKALTTANRTGAPLALLLGEGELEKGEVTVKDLAAGTQAAWTWDEVAERLRAHQD</sequence>
<dbReference type="PIRSF" id="PIRSF001549">
    <property type="entry name" value="His-tRNA_synth"/>
    <property type="match status" value="1"/>
</dbReference>
<protein>
    <recommendedName>
        <fullName evidence="8">Histidine--tRNA ligase</fullName>
        <ecNumber evidence="8">6.1.1.21</ecNumber>
    </recommendedName>
    <alternativeName>
        <fullName evidence="8">Histidyl-tRNA synthetase</fullName>
        <shortName evidence="8">HisRS</shortName>
    </alternativeName>
</protein>
<proteinExistence type="inferred from homology"/>